<keyword evidence="3" id="KW-1185">Reference proteome</keyword>
<dbReference type="KEGG" id="vg:55604689"/>
<accession>A0A223LCR9</accession>
<sequence>MKIRYVKGDMIAMMKDPEVLKIPTLFVHGCNCHTAMGSGIAAGIAMNFPDAPIVDAHFQRLFKTNGQVDIGMLGQYSWTPLDYDSRLINLYTQYFPGRDLRLDALENGFVHLAEDFGYEGYRLIFPKIGAGVAGGDWDVISQVIENCFDEDDFEELICVEWDKK</sequence>
<dbReference type="SUPFAM" id="SSF52949">
    <property type="entry name" value="Macro domain-like"/>
    <property type="match status" value="1"/>
</dbReference>
<dbReference type="PANTHER" id="PTHR12521">
    <property type="entry name" value="PROTEIN C6ORF130"/>
    <property type="match status" value="1"/>
</dbReference>
<dbReference type="Gene3D" id="3.40.220.10">
    <property type="entry name" value="Leucine Aminopeptidase, subunit E, domain 1"/>
    <property type="match status" value="1"/>
</dbReference>
<protein>
    <recommendedName>
        <fullName evidence="1">Macro domain-containing protein</fullName>
    </recommendedName>
</protein>
<feature type="domain" description="Macro" evidence="1">
    <location>
        <begin position="1"/>
        <end position="164"/>
    </location>
</feature>
<evidence type="ECO:0000259" key="1">
    <source>
        <dbReference type="PROSITE" id="PS51154"/>
    </source>
</evidence>
<dbReference type="PANTHER" id="PTHR12521:SF0">
    <property type="entry name" value="ADP-RIBOSE GLYCOHYDROLASE OARD1"/>
    <property type="match status" value="1"/>
</dbReference>
<dbReference type="InterPro" id="IPR050892">
    <property type="entry name" value="ADP-ribose_metab_enzymes"/>
</dbReference>
<proteinExistence type="predicted"/>
<name>A0A223LCR9_9CAUD</name>
<dbReference type="InterPro" id="IPR002589">
    <property type="entry name" value="Macro_dom"/>
</dbReference>
<dbReference type="PROSITE" id="PS51154">
    <property type="entry name" value="MACRO"/>
    <property type="match status" value="1"/>
</dbReference>
<evidence type="ECO:0000313" key="2">
    <source>
        <dbReference type="EMBL" id="ASU00230.1"/>
    </source>
</evidence>
<dbReference type="InterPro" id="IPR043472">
    <property type="entry name" value="Macro_dom-like"/>
</dbReference>
<dbReference type="GeneID" id="55604689"/>
<organism evidence="2 3">
    <name type="scientific">Aeromonas phage AS-zj</name>
    <dbReference type="NCBI Taxonomy" id="2024208"/>
    <lineage>
        <taxon>Viruses</taxon>
        <taxon>Duplodnaviria</taxon>
        <taxon>Heunggongvirae</taxon>
        <taxon>Uroviricota</taxon>
        <taxon>Caudoviricetes</taxon>
        <taxon>Pantevenvirales</taxon>
        <taxon>Straboviridae</taxon>
        <taxon>Emmerichvirinae</taxon>
        <taxon>Ceceduovirus</taxon>
        <taxon>Ceceduovirus aszj</taxon>
    </lineage>
</organism>
<dbReference type="RefSeq" id="YP_009834622.1">
    <property type="nucleotide sequence ID" value="NC_048673.1"/>
</dbReference>
<dbReference type="GO" id="GO:0140291">
    <property type="term" value="P:peptidyl-glutamate ADP-deribosylation"/>
    <property type="evidence" value="ECO:0007669"/>
    <property type="project" value="TreeGrafter"/>
</dbReference>
<reference evidence="2 3" key="1">
    <citation type="submission" date="2017-07" db="EMBL/GenBank/DDBJ databases">
        <title>In vitro design and evaluation of phage cocktails against multidrug-resistant Aeromonas salmonicida.</title>
        <authorList>
            <person name="Chen L."/>
            <person name="Yuan S."/>
            <person name="Ma Y."/>
        </authorList>
    </citation>
    <scope>NUCLEOTIDE SEQUENCE [LARGE SCALE GENOMIC DNA]</scope>
</reference>
<dbReference type="Proteomes" id="UP000226092">
    <property type="component" value="Segment"/>
</dbReference>
<evidence type="ECO:0000313" key="3">
    <source>
        <dbReference type="Proteomes" id="UP000226092"/>
    </source>
</evidence>
<dbReference type="Pfam" id="PF01661">
    <property type="entry name" value="Macro"/>
    <property type="match status" value="1"/>
</dbReference>
<dbReference type="EMBL" id="MF448340">
    <property type="protein sequence ID" value="ASU00230.1"/>
    <property type="molecule type" value="Genomic_DNA"/>
</dbReference>